<name>A0A7T6XN11_PENDI</name>
<dbReference type="KEGG" id="pdp:PDIP_60670"/>
<dbReference type="Proteomes" id="UP000595662">
    <property type="component" value="Chromosome 3"/>
</dbReference>
<dbReference type="GeneID" id="26234383"/>
<proteinExistence type="predicted"/>
<dbReference type="VEuPathDB" id="FungiDB:PDIP_60670"/>
<protein>
    <submittedName>
        <fullName evidence="2">Polynucleotidyl transferase, ribonuclease H fold</fullName>
    </submittedName>
</protein>
<reference evidence="2 3" key="1">
    <citation type="submission" date="2020-08" db="EMBL/GenBank/DDBJ databases">
        <title>The completed genome sequence of the pathogenic ascomycete fungus Penicillium digitatum.</title>
        <authorList>
            <person name="Wang M."/>
        </authorList>
    </citation>
    <scope>NUCLEOTIDE SEQUENCE [LARGE SCALE GENOMIC DNA]</scope>
    <source>
        <strain evidence="2 3">PdW03</strain>
    </source>
</reference>
<sequence length="261" mass="30770">MPKQPLKSKNRRSNNNNNNDDDDMDDYLYVVLKDTTSWDSWLPYIKSIATQYDVWELCDPSQKVAPPPLAPPTKVISIEKAKEQYKDDWYQAKMLLHEEWIAENAIYTRKKNGVGMVVRAIRGTVHPTYQPLIIEYETPWELLYNLHKRFAPESDPTYPARLRRQWRSLDRGVDQSTDIDKWLINWETMQTRCKRAKLPEADNASHHFLDAISALSPEFYGTWVLKLQDRSDIEFTELLGRYRAHWRITHGKSTGQRENSE</sequence>
<evidence type="ECO:0000256" key="1">
    <source>
        <dbReference type="SAM" id="MobiDB-lite"/>
    </source>
</evidence>
<dbReference type="RefSeq" id="XP_014533293.1">
    <property type="nucleotide sequence ID" value="XM_014677807.1"/>
</dbReference>
<feature type="compositionally biased region" description="Basic residues" evidence="1">
    <location>
        <begin position="1"/>
        <end position="12"/>
    </location>
</feature>
<evidence type="ECO:0000313" key="3">
    <source>
        <dbReference type="Proteomes" id="UP000595662"/>
    </source>
</evidence>
<keyword evidence="2" id="KW-0808">Transferase</keyword>
<dbReference type="AlphaFoldDB" id="A0A7T6XN11"/>
<dbReference type="EMBL" id="CP060776">
    <property type="protein sequence ID" value="QQK44253.1"/>
    <property type="molecule type" value="Genomic_DNA"/>
</dbReference>
<gene>
    <name evidence="2" type="ORF">Pdw03_8154</name>
</gene>
<evidence type="ECO:0000313" key="2">
    <source>
        <dbReference type="EMBL" id="QQK44253.1"/>
    </source>
</evidence>
<dbReference type="GO" id="GO:0016740">
    <property type="term" value="F:transferase activity"/>
    <property type="evidence" value="ECO:0007669"/>
    <property type="project" value="UniProtKB-KW"/>
</dbReference>
<organism evidence="2 3">
    <name type="scientific">Penicillium digitatum</name>
    <name type="common">Green mold</name>
    <dbReference type="NCBI Taxonomy" id="36651"/>
    <lineage>
        <taxon>Eukaryota</taxon>
        <taxon>Fungi</taxon>
        <taxon>Dikarya</taxon>
        <taxon>Ascomycota</taxon>
        <taxon>Pezizomycotina</taxon>
        <taxon>Eurotiomycetes</taxon>
        <taxon>Eurotiomycetidae</taxon>
        <taxon>Eurotiales</taxon>
        <taxon>Aspergillaceae</taxon>
        <taxon>Penicillium</taxon>
    </lineage>
</organism>
<accession>A0A7T6XN11</accession>
<feature type="region of interest" description="Disordered" evidence="1">
    <location>
        <begin position="1"/>
        <end position="24"/>
    </location>
</feature>